<proteinExistence type="predicted"/>
<dbReference type="Proteomes" id="UP001143981">
    <property type="component" value="Unassembled WGS sequence"/>
</dbReference>
<evidence type="ECO:0000256" key="1">
    <source>
        <dbReference type="SAM" id="MobiDB-lite"/>
    </source>
</evidence>
<gene>
    <name evidence="3" type="ORF">LPJ61_002616</name>
</gene>
<sequence>MQFAKILVAIAAIAAAVVADVDWTSPEAIKCTKENWSKIKATADPLLPLAGGLLSPEQKKALDSLLNGQSTLPANPSDDFLRALPQAIPPALLERVAGKEVSACIAALPPASSAPASVPASSVPASEPASEPASSVPASEPATSGPVVQPTPPPKCQYHA</sequence>
<accession>A0A9W8CZ07</accession>
<reference evidence="3" key="1">
    <citation type="submission" date="2022-07" db="EMBL/GenBank/DDBJ databases">
        <title>Phylogenomic reconstructions and comparative analyses of Kickxellomycotina fungi.</title>
        <authorList>
            <person name="Reynolds N.K."/>
            <person name="Stajich J.E."/>
            <person name="Barry K."/>
            <person name="Grigoriev I.V."/>
            <person name="Crous P."/>
            <person name="Smith M.E."/>
        </authorList>
    </citation>
    <scope>NUCLEOTIDE SEQUENCE</scope>
    <source>
        <strain evidence="3">BCRC 34381</strain>
    </source>
</reference>
<dbReference type="EMBL" id="JANBOI010000348">
    <property type="protein sequence ID" value="KAJ1731263.1"/>
    <property type="molecule type" value="Genomic_DNA"/>
</dbReference>
<keyword evidence="4" id="KW-1185">Reference proteome</keyword>
<name>A0A9W8CZ07_9FUNG</name>
<dbReference type="OrthoDB" id="5592632at2759"/>
<feature type="signal peptide" evidence="2">
    <location>
        <begin position="1"/>
        <end position="19"/>
    </location>
</feature>
<feature type="region of interest" description="Disordered" evidence="1">
    <location>
        <begin position="110"/>
        <end position="160"/>
    </location>
</feature>
<organism evidence="3 4">
    <name type="scientific">Coemansia biformis</name>
    <dbReference type="NCBI Taxonomy" id="1286918"/>
    <lineage>
        <taxon>Eukaryota</taxon>
        <taxon>Fungi</taxon>
        <taxon>Fungi incertae sedis</taxon>
        <taxon>Zoopagomycota</taxon>
        <taxon>Kickxellomycotina</taxon>
        <taxon>Kickxellomycetes</taxon>
        <taxon>Kickxellales</taxon>
        <taxon>Kickxellaceae</taxon>
        <taxon>Coemansia</taxon>
    </lineage>
</organism>
<feature type="compositionally biased region" description="Pro residues" evidence="1">
    <location>
        <begin position="149"/>
        <end position="160"/>
    </location>
</feature>
<feature type="compositionally biased region" description="Low complexity" evidence="1">
    <location>
        <begin position="110"/>
        <end position="142"/>
    </location>
</feature>
<protein>
    <submittedName>
        <fullName evidence="3">Uncharacterized protein</fullName>
    </submittedName>
</protein>
<comment type="caution">
    <text evidence="3">The sequence shown here is derived from an EMBL/GenBank/DDBJ whole genome shotgun (WGS) entry which is preliminary data.</text>
</comment>
<dbReference type="AlphaFoldDB" id="A0A9W8CZ07"/>
<feature type="chain" id="PRO_5040977524" evidence="2">
    <location>
        <begin position="20"/>
        <end position="160"/>
    </location>
</feature>
<keyword evidence="2" id="KW-0732">Signal</keyword>
<evidence type="ECO:0000256" key="2">
    <source>
        <dbReference type="SAM" id="SignalP"/>
    </source>
</evidence>
<evidence type="ECO:0000313" key="4">
    <source>
        <dbReference type="Proteomes" id="UP001143981"/>
    </source>
</evidence>
<evidence type="ECO:0000313" key="3">
    <source>
        <dbReference type="EMBL" id="KAJ1731263.1"/>
    </source>
</evidence>